<feature type="region of interest" description="Disordered" evidence="3">
    <location>
        <begin position="79"/>
        <end position="121"/>
    </location>
</feature>
<dbReference type="InterPro" id="IPR002885">
    <property type="entry name" value="PPR_rpt"/>
</dbReference>
<evidence type="ECO:0000256" key="3">
    <source>
        <dbReference type="SAM" id="MobiDB-lite"/>
    </source>
</evidence>
<keyword evidence="1" id="KW-0677">Repeat</keyword>
<dbReference type="AlphaFoldDB" id="A0AAD7PIL2"/>
<reference evidence="4" key="1">
    <citation type="journal article" date="2023" name="Science">
        <title>Elucidation of the pathway for biosynthesis of saponin adjuvants from the soapbark tree.</title>
        <authorList>
            <person name="Reed J."/>
            <person name="Orme A."/>
            <person name="El-Demerdash A."/>
            <person name="Owen C."/>
            <person name="Martin L.B.B."/>
            <person name="Misra R.C."/>
            <person name="Kikuchi S."/>
            <person name="Rejzek M."/>
            <person name="Martin A.C."/>
            <person name="Harkess A."/>
            <person name="Leebens-Mack J."/>
            <person name="Louveau T."/>
            <person name="Stephenson M.J."/>
            <person name="Osbourn A."/>
        </authorList>
    </citation>
    <scope>NUCLEOTIDE SEQUENCE</scope>
    <source>
        <strain evidence="4">S10</strain>
    </source>
</reference>
<evidence type="ECO:0000313" key="4">
    <source>
        <dbReference type="EMBL" id="KAJ7956966.1"/>
    </source>
</evidence>
<dbReference type="Gene3D" id="1.25.40.10">
    <property type="entry name" value="Tetratricopeptide repeat domain"/>
    <property type="match status" value="2"/>
</dbReference>
<dbReference type="PROSITE" id="PS51375">
    <property type="entry name" value="PPR"/>
    <property type="match status" value="1"/>
</dbReference>
<organism evidence="4 5">
    <name type="scientific">Quillaja saponaria</name>
    <name type="common">Soap bark tree</name>
    <dbReference type="NCBI Taxonomy" id="32244"/>
    <lineage>
        <taxon>Eukaryota</taxon>
        <taxon>Viridiplantae</taxon>
        <taxon>Streptophyta</taxon>
        <taxon>Embryophyta</taxon>
        <taxon>Tracheophyta</taxon>
        <taxon>Spermatophyta</taxon>
        <taxon>Magnoliopsida</taxon>
        <taxon>eudicotyledons</taxon>
        <taxon>Gunneridae</taxon>
        <taxon>Pentapetalae</taxon>
        <taxon>rosids</taxon>
        <taxon>fabids</taxon>
        <taxon>Fabales</taxon>
        <taxon>Quillajaceae</taxon>
        <taxon>Quillaja</taxon>
    </lineage>
</organism>
<feature type="repeat" description="PPR" evidence="2">
    <location>
        <begin position="440"/>
        <end position="474"/>
    </location>
</feature>
<dbReference type="PANTHER" id="PTHR47930:SF2">
    <property type="entry name" value="PENTATRICOPEPTIDE REPEAT PROTEIN (AFU_ORTHOLOGUE AFUA_8G04250)"/>
    <property type="match status" value="1"/>
</dbReference>
<protein>
    <submittedName>
        <fullName evidence="4">Pentatricopeptide repeat-containing protein</fullName>
    </submittedName>
</protein>
<sequence>MQSATGTYSQLKHLRTQLGLRGFVGRRRICRWKMVCLFSLHSMSFAPLRTTSPRDGMMVFMAHSHTRGRRRLPKNLRYPRRTKLPPDFGVNQFLKKTSTSSDPDQSDTNLNQEPKIVDEEAEEDSYTLWDSDELEAISSLFQGRIPQKPGKLSRERPLPLPLPYKLRPLGLPTPKKHVKLASPAAISSRSSLSKRVYKNPTVLIGLAREISGLSSDKNVSIVLDKWVRLLQKGSLSLTIRELGHMGLPERALQTFSWAQKQPQLFPDDRILSSTVEVLARNHELKVPLDLERFSDLASRNVMEAMVKGFIKGGSLKLAQKLLLFARNSKRILDSTIYAKLILELGKNPDRYMYVVPLLDELGEREELNLTHQDCTSIMKVCIRMGKFEVVESLFNWFKHSGRDPGIVMYTTVIHSRYSEKKFREALAVVWEMEASNCLFDLPAYRVVIKLFVALDDLSRAVRYFSKLKEAGFSPTYGIYRDLIEIYMVSGRQAKCNELRKEAELAGYKFDNQILHREQRYS</sequence>
<comment type="caution">
    <text evidence="4">The sequence shown here is derived from an EMBL/GenBank/DDBJ whole genome shotgun (WGS) entry which is preliminary data.</text>
</comment>
<name>A0AAD7PIL2_QUISA</name>
<dbReference type="InterPro" id="IPR011990">
    <property type="entry name" value="TPR-like_helical_dom_sf"/>
</dbReference>
<dbReference type="PANTHER" id="PTHR47930">
    <property type="entry name" value="YALI0C12947P"/>
    <property type="match status" value="1"/>
</dbReference>
<accession>A0AAD7PIL2</accession>
<keyword evidence="5" id="KW-1185">Reference proteome</keyword>
<feature type="compositionally biased region" description="Low complexity" evidence="3">
    <location>
        <begin position="97"/>
        <end position="108"/>
    </location>
</feature>
<dbReference type="KEGG" id="qsa:O6P43_023328"/>
<dbReference type="Pfam" id="PF01535">
    <property type="entry name" value="PPR"/>
    <property type="match status" value="1"/>
</dbReference>
<dbReference type="Proteomes" id="UP001163823">
    <property type="component" value="Chromosome 9"/>
</dbReference>
<proteinExistence type="predicted"/>
<evidence type="ECO:0000313" key="5">
    <source>
        <dbReference type="Proteomes" id="UP001163823"/>
    </source>
</evidence>
<dbReference type="EMBL" id="JARAOO010000009">
    <property type="protein sequence ID" value="KAJ7956966.1"/>
    <property type="molecule type" value="Genomic_DNA"/>
</dbReference>
<evidence type="ECO:0000256" key="2">
    <source>
        <dbReference type="PROSITE-ProRule" id="PRU00708"/>
    </source>
</evidence>
<gene>
    <name evidence="4" type="ORF">O6P43_023328</name>
</gene>
<evidence type="ECO:0000256" key="1">
    <source>
        <dbReference type="ARBA" id="ARBA00022737"/>
    </source>
</evidence>